<organism evidence="1">
    <name type="scientific">uncultured Bacillota bacterium</name>
    <dbReference type="NCBI Taxonomy" id="344338"/>
    <lineage>
        <taxon>Bacteria</taxon>
        <taxon>Bacillati</taxon>
        <taxon>Bacillota</taxon>
        <taxon>environmental samples</taxon>
    </lineage>
</organism>
<protein>
    <recommendedName>
        <fullName evidence="2">MmcQ/YjbR family DNA-binding protein</fullName>
    </recommendedName>
</protein>
<gene>
    <name evidence="1" type="ORF">Firmicute1046_3050</name>
</gene>
<evidence type="ECO:0008006" key="2">
    <source>
        <dbReference type="Google" id="ProtNLM"/>
    </source>
</evidence>
<dbReference type="PANTHER" id="PTHR35145:SF1">
    <property type="entry name" value="CYTOPLASMIC PROTEIN"/>
    <property type="match status" value="1"/>
</dbReference>
<dbReference type="Gene3D" id="3.90.1150.30">
    <property type="match status" value="1"/>
</dbReference>
<dbReference type="PANTHER" id="PTHR35145">
    <property type="entry name" value="CYTOPLASMIC PROTEIN-RELATED"/>
    <property type="match status" value="1"/>
</dbReference>
<dbReference type="InterPro" id="IPR007351">
    <property type="entry name" value="YjbR"/>
</dbReference>
<proteinExistence type="predicted"/>
<dbReference type="EMBL" id="MN577573">
    <property type="protein sequence ID" value="QGT51229.1"/>
    <property type="molecule type" value="Genomic_DNA"/>
</dbReference>
<evidence type="ECO:0000313" key="1">
    <source>
        <dbReference type="EMBL" id="QGT51229.1"/>
    </source>
</evidence>
<reference evidence="1" key="1">
    <citation type="journal article" date="2020" name="J. ISSAAS">
        <title>Lactobacilli and other gastrointestinal microbiota of Peromyscus leucopus, reservoir host for agents of Lyme disease and other zoonoses in North America.</title>
        <authorList>
            <person name="Milovic A."/>
            <person name="Bassam K."/>
            <person name="Shao H."/>
            <person name="Chatzistamou I."/>
            <person name="Tufts D.M."/>
            <person name="Diuk-Wasser M."/>
            <person name="Barbour A.G."/>
        </authorList>
    </citation>
    <scope>NUCLEOTIDE SEQUENCE</scope>
    <source>
        <strain evidence="1">LL40</strain>
    </source>
</reference>
<name>A0A650EN73_9FIRM</name>
<sequence length="128" mass="15361">MYFQNDKTRKVIQYIKEKYQQEPEFLWLKFPNNAVFRHEDNQKWYAVLINLPKRKLGIAEDGEVDILVLKCDPIIIGSLIDHDKYFPAYHMNKEHWITVIIDKINEKEICGMIDLSYEITETGQTRRK</sequence>
<dbReference type="AlphaFoldDB" id="A0A650EN73"/>
<dbReference type="InterPro" id="IPR038056">
    <property type="entry name" value="YjbR-like_sf"/>
</dbReference>
<dbReference type="SUPFAM" id="SSF142906">
    <property type="entry name" value="YjbR-like"/>
    <property type="match status" value="1"/>
</dbReference>
<dbReference type="InterPro" id="IPR058532">
    <property type="entry name" value="YjbR/MT2646/Rv2570-like"/>
</dbReference>
<dbReference type="Pfam" id="PF04237">
    <property type="entry name" value="YjbR"/>
    <property type="match status" value="1"/>
</dbReference>
<accession>A0A650EN73</accession>